<comment type="subcellular location">
    <subcellularLocation>
        <location evidence="1">Cell membrane</location>
        <topology evidence="1">Multi-pass membrane protein</topology>
    </subcellularLocation>
</comment>
<evidence type="ECO:0000313" key="20">
    <source>
        <dbReference type="EMBL" id="AMO69221.1"/>
    </source>
</evidence>
<keyword evidence="12 19" id="KW-0472">Membrane</keyword>
<evidence type="ECO:0000256" key="17">
    <source>
        <dbReference type="PIRSR" id="PIRSR600829-3"/>
    </source>
</evidence>
<feature type="binding site" evidence="17">
    <location>
        <begin position="103"/>
        <end position="104"/>
    </location>
    <ligand>
        <name>ATP</name>
        <dbReference type="ChEBI" id="CHEBI:30616"/>
    </ligand>
</feature>
<dbReference type="EMBL" id="CP014544">
    <property type="protein sequence ID" value="AMO69221.1"/>
    <property type="molecule type" value="Genomic_DNA"/>
</dbReference>
<keyword evidence="18" id="KW-0479">Metal-binding</keyword>
<evidence type="ECO:0000256" key="15">
    <source>
        <dbReference type="PIRSR" id="PIRSR600829-1"/>
    </source>
</evidence>
<evidence type="ECO:0000256" key="14">
    <source>
        <dbReference type="ARBA" id="ARBA00023264"/>
    </source>
</evidence>
<feature type="transmembrane region" description="Helical" evidence="19">
    <location>
        <begin position="105"/>
        <end position="126"/>
    </location>
</feature>
<reference evidence="20 21" key="1">
    <citation type="submission" date="2015-12" db="EMBL/GenBank/DDBJ databases">
        <authorList>
            <person name="Shamseldin A."/>
            <person name="Moawad H."/>
            <person name="Abd El-Rahim W.M."/>
            <person name="Sadowsky M.J."/>
        </authorList>
    </citation>
    <scope>NUCLEOTIDE SEQUENCE [LARGE SCALE GENOMIC DNA]</scope>
    <source>
        <strain evidence="20 21">SM2</strain>
    </source>
</reference>
<dbReference type="GO" id="GO:0008654">
    <property type="term" value="P:phospholipid biosynthetic process"/>
    <property type="evidence" value="ECO:0007669"/>
    <property type="project" value="UniProtKB-KW"/>
</dbReference>
<dbReference type="PANTHER" id="PTHR34299">
    <property type="entry name" value="DIACYLGLYCEROL KINASE"/>
    <property type="match status" value="1"/>
</dbReference>
<evidence type="ECO:0000256" key="13">
    <source>
        <dbReference type="ARBA" id="ARBA00023209"/>
    </source>
</evidence>
<evidence type="ECO:0000256" key="12">
    <source>
        <dbReference type="ARBA" id="ARBA00023136"/>
    </source>
</evidence>
<dbReference type="InterPro" id="IPR000829">
    <property type="entry name" value="DAGK"/>
</dbReference>
<keyword evidence="13" id="KW-0594">Phospholipid biosynthesis</keyword>
<evidence type="ECO:0000256" key="2">
    <source>
        <dbReference type="ARBA" id="ARBA00005967"/>
    </source>
</evidence>
<protein>
    <recommendedName>
        <fullName evidence="22">Undecaprenol kinase</fullName>
    </recommendedName>
</protein>
<keyword evidence="11" id="KW-0443">Lipid metabolism</keyword>
<keyword evidence="4" id="KW-0444">Lipid biosynthesis</keyword>
<evidence type="ECO:0000256" key="6">
    <source>
        <dbReference type="ARBA" id="ARBA00022692"/>
    </source>
</evidence>
<accession>A0A127M7Q4</accession>
<dbReference type="STRING" id="1470434.AZF00_13310"/>
<dbReference type="PANTHER" id="PTHR34299:SF1">
    <property type="entry name" value="DIACYLGLYCEROL KINASE"/>
    <property type="match status" value="1"/>
</dbReference>
<dbReference type="CDD" id="cd14265">
    <property type="entry name" value="UDPK_IM_like"/>
    <property type="match status" value="1"/>
</dbReference>
<dbReference type="Pfam" id="PF01219">
    <property type="entry name" value="DAGK_prokar"/>
    <property type="match status" value="1"/>
</dbReference>
<keyword evidence="10 19" id="KW-1133">Transmembrane helix</keyword>
<evidence type="ECO:0000256" key="18">
    <source>
        <dbReference type="PIRSR" id="PIRSR600829-4"/>
    </source>
</evidence>
<organism evidence="20 21">
    <name type="scientific">Zhongshania aliphaticivorans</name>
    <dbReference type="NCBI Taxonomy" id="1470434"/>
    <lineage>
        <taxon>Bacteria</taxon>
        <taxon>Pseudomonadati</taxon>
        <taxon>Pseudomonadota</taxon>
        <taxon>Gammaproteobacteria</taxon>
        <taxon>Cellvibrionales</taxon>
        <taxon>Spongiibacteraceae</taxon>
        <taxon>Zhongshania</taxon>
    </lineage>
</organism>
<feature type="binding site" evidence="17">
    <location>
        <begin position="94"/>
        <end position="96"/>
    </location>
    <ligand>
        <name>ATP</name>
        <dbReference type="ChEBI" id="CHEBI:30616"/>
    </ligand>
</feature>
<keyword evidence="3" id="KW-1003">Cell membrane</keyword>
<dbReference type="RefSeq" id="WP_008248573.1">
    <property type="nucleotide sequence ID" value="NZ_JAKZRJ010000046.1"/>
</dbReference>
<evidence type="ECO:0000256" key="11">
    <source>
        <dbReference type="ARBA" id="ARBA00023098"/>
    </source>
</evidence>
<evidence type="ECO:0000256" key="8">
    <source>
        <dbReference type="ARBA" id="ARBA00022777"/>
    </source>
</evidence>
<evidence type="ECO:0000256" key="5">
    <source>
        <dbReference type="ARBA" id="ARBA00022679"/>
    </source>
</evidence>
<feature type="binding site" evidence="16">
    <location>
        <position position="78"/>
    </location>
    <ligand>
        <name>substrate</name>
    </ligand>
</feature>
<evidence type="ECO:0000256" key="16">
    <source>
        <dbReference type="PIRSR" id="PIRSR600829-2"/>
    </source>
</evidence>
<keyword evidence="7 17" id="KW-0547">Nucleotide-binding</keyword>
<dbReference type="GO" id="GO:0016301">
    <property type="term" value="F:kinase activity"/>
    <property type="evidence" value="ECO:0007669"/>
    <property type="project" value="UniProtKB-KW"/>
</dbReference>
<dbReference type="InterPro" id="IPR033717">
    <property type="entry name" value="UDPK"/>
</dbReference>
<dbReference type="Proteomes" id="UP000074119">
    <property type="component" value="Chromosome"/>
</dbReference>
<evidence type="ECO:0000256" key="10">
    <source>
        <dbReference type="ARBA" id="ARBA00022989"/>
    </source>
</evidence>
<keyword evidence="5" id="KW-0808">Transferase</keyword>
<sequence>MRAKTERRQRGRKFSLLDRFASLRDALNGLGILLVEQHNARIHFVVAICVVALGLLTGLSGVEWIMVFAAIALVWMAEAFNTALEYLADAAVPETHALIGKAKDVAAAGVLVSAGFAVLVGLWVFIPGLIR</sequence>
<name>A0A127M7Q4_9GAMM</name>
<keyword evidence="8" id="KW-0418">Kinase</keyword>
<dbReference type="AlphaFoldDB" id="A0A127M7Q4"/>
<dbReference type="Gene3D" id="1.10.287.3610">
    <property type="match status" value="1"/>
</dbReference>
<dbReference type="KEGG" id="zal:AZF00_13310"/>
<keyword evidence="18" id="KW-0460">Magnesium</keyword>
<dbReference type="GO" id="GO:0046872">
    <property type="term" value="F:metal ion binding"/>
    <property type="evidence" value="ECO:0007669"/>
    <property type="project" value="UniProtKB-KW"/>
</dbReference>
<keyword evidence="9 17" id="KW-0067">ATP-binding</keyword>
<evidence type="ECO:0000256" key="19">
    <source>
        <dbReference type="SAM" id="Phobius"/>
    </source>
</evidence>
<comment type="similarity">
    <text evidence="2">Belongs to the bacterial diacylglycerol kinase family.</text>
</comment>
<evidence type="ECO:0000256" key="1">
    <source>
        <dbReference type="ARBA" id="ARBA00004651"/>
    </source>
</evidence>
<keyword evidence="14" id="KW-1208">Phospholipid metabolism</keyword>
<dbReference type="GO" id="GO:0005524">
    <property type="term" value="F:ATP binding"/>
    <property type="evidence" value="ECO:0007669"/>
    <property type="project" value="UniProtKB-KW"/>
</dbReference>
<evidence type="ECO:0000256" key="9">
    <source>
        <dbReference type="ARBA" id="ARBA00022840"/>
    </source>
</evidence>
<evidence type="ECO:0000256" key="7">
    <source>
        <dbReference type="ARBA" id="ARBA00022741"/>
    </source>
</evidence>
<comment type="cofactor">
    <cofactor evidence="18">
        <name>Mg(2+)</name>
        <dbReference type="ChEBI" id="CHEBI:18420"/>
    </cofactor>
    <text evidence="18">Mn(2+), Zn(2+), Cd(2+) and Co(2+) support activity to lesser extents.</text>
</comment>
<proteinExistence type="inferred from homology"/>
<feature type="binding site" evidence="17">
    <location>
        <position position="85"/>
    </location>
    <ligand>
        <name>ATP</name>
        <dbReference type="ChEBI" id="CHEBI:30616"/>
    </ligand>
</feature>
<evidence type="ECO:0000313" key="21">
    <source>
        <dbReference type="Proteomes" id="UP000074119"/>
    </source>
</evidence>
<gene>
    <name evidence="20" type="ORF">AZF00_13310</name>
</gene>
<feature type="active site" description="Proton acceptor" evidence="15">
    <location>
        <position position="78"/>
    </location>
</feature>
<evidence type="ECO:0000256" key="3">
    <source>
        <dbReference type="ARBA" id="ARBA00022475"/>
    </source>
</evidence>
<evidence type="ECO:0008006" key="22">
    <source>
        <dbReference type="Google" id="ProtNLM"/>
    </source>
</evidence>
<feature type="transmembrane region" description="Helical" evidence="19">
    <location>
        <begin position="42"/>
        <end position="59"/>
    </location>
</feature>
<dbReference type="GO" id="GO:0005886">
    <property type="term" value="C:plasma membrane"/>
    <property type="evidence" value="ECO:0007669"/>
    <property type="project" value="UniProtKB-SubCell"/>
</dbReference>
<dbReference type="InterPro" id="IPR036945">
    <property type="entry name" value="DAGK_sf"/>
</dbReference>
<keyword evidence="6 19" id="KW-0812">Transmembrane</keyword>
<evidence type="ECO:0000256" key="4">
    <source>
        <dbReference type="ARBA" id="ARBA00022516"/>
    </source>
</evidence>
<feature type="binding site" evidence="18">
    <location>
        <position position="85"/>
    </location>
    <ligand>
        <name>a divalent metal cation</name>
        <dbReference type="ChEBI" id="CHEBI:60240"/>
    </ligand>
</feature>